<accession>A0A163MRQ6</accession>
<protein>
    <recommendedName>
        <fullName evidence="4">Methyltransferase type 11 domain-containing protein</fullName>
    </recommendedName>
</protein>
<evidence type="ECO:0000313" key="6">
    <source>
        <dbReference type="Proteomes" id="UP000078561"/>
    </source>
</evidence>
<dbReference type="AlphaFoldDB" id="A0A163MRQ6"/>
<gene>
    <name evidence="5" type="primary">ABSGL_13609.1 scaffold 14267</name>
</gene>
<dbReference type="STRING" id="4829.A0A163MRQ6"/>
<dbReference type="FunCoup" id="A0A163MRQ6">
    <property type="interactions" value="260"/>
</dbReference>
<evidence type="ECO:0000256" key="2">
    <source>
        <dbReference type="ARBA" id="ARBA00022603"/>
    </source>
</evidence>
<keyword evidence="2" id="KW-0489">Methyltransferase</keyword>
<dbReference type="InterPro" id="IPR013216">
    <property type="entry name" value="Methyltransf_11"/>
</dbReference>
<dbReference type="Proteomes" id="UP000078561">
    <property type="component" value="Unassembled WGS sequence"/>
</dbReference>
<proteinExistence type="inferred from homology"/>
<dbReference type="PANTHER" id="PTHR44942">
    <property type="entry name" value="METHYLTRANSF_11 DOMAIN-CONTAINING PROTEIN"/>
    <property type="match status" value="1"/>
</dbReference>
<dbReference type="GO" id="GO:0032259">
    <property type="term" value="P:methylation"/>
    <property type="evidence" value="ECO:0007669"/>
    <property type="project" value="UniProtKB-KW"/>
</dbReference>
<dbReference type="EMBL" id="LT554871">
    <property type="protein sequence ID" value="SAM07951.1"/>
    <property type="molecule type" value="Genomic_DNA"/>
</dbReference>
<dbReference type="OMA" id="GNAMHWF"/>
<dbReference type="PANTHER" id="PTHR44942:SF4">
    <property type="entry name" value="METHYLTRANSFERASE TYPE 11 DOMAIN-CONTAINING PROTEIN"/>
    <property type="match status" value="1"/>
</dbReference>
<dbReference type="Gene3D" id="3.40.50.150">
    <property type="entry name" value="Vaccinia Virus protein VP39"/>
    <property type="match status" value="1"/>
</dbReference>
<dbReference type="OrthoDB" id="66144at2759"/>
<dbReference type="Pfam" id="PF08241">
    <property type="entry name" value="Methyltransf_11"/>
    <property type="match status" value="1"/>
</dbReference>
<evidence type="ECO:0000256" key="1">
    <source>
        <dbReference type="ARBA" id="ARBA00008361"/>
    </source>
</evidence>
<dbReference type="InterPro" id="IPR029063">
    <property type="entry name" value="SAM-dependent_MTases_sf"/>
</dbReference>
<organism evidence="5">
    <name type="scientific">Absidia glauca</name>
    <name type="common">Pin mould</name>
    <dbReference type="NCBI Taxonomy" id="4829"/>
    <lineage>
        <taxon>Eukaryota</taxon>
        <taxon>Fungi</taxon>
        <taxon>Fungi incertae sedis</taxon>
        <taxon>Mucoromycota</taxon>
        <taxon>Mucoromycotina</taxon>
        <taxon>Mucoromycetes</taxon>
        <taxon>Mucorales</taxon>
        <taxon>Cunninghamellaceae</taxon>
        <taxon>Absidia</taxon>
    </lineage>
</organism>
<feature type="domain" description="Methyltransferase type 11" evidence="4">
    <location>
        <begin position="73"/>
        <end position="159"/>
    </location>
</feature>
<dbReference type="SUPFAM" id="SSF53335">
    <property type="entry name" value="S-adenosyl-L-methionine-dependent methyltransferases"/>
    <property type="match status" value="1"/>
</dbReference>
<dbReference type="GO" id="GO:0008757">
    <property type="term" value="F:S-adenosylmethionine-dependent methyltransferase activity"/>
    <property type="evidence" value="ECO:0007669"/>
    <property type="project" value="InterPro"/>
</dbReference>
<dbReference type="InterPro" id="IPR051052">
    <property type="entry name" value="Diverse_substrate_MTase"/>
</dbReference>
<sequence>MTSQQPHLVASSGFQNESNNYGKPFIHVCITQSLIPSMLLPYSSHGKAISRPRYPTEAIDFIRTLIPANAKVVDLGAGTGIMTKFLVEDCHFQVTAVEPVAGMRAQLQQNVPGATLVDGTSWDTTLPSASYDAVMIAQAFHWFDDLKTLQELHRILKPGAPQYRKGYWKEVWGTTEARGLFDTPLQHRRFDYDMPFVRDRIFPRILSKSYIAILPKEEQRTLEKNVNAVLDDPSLGFAMDFKSGLFIYPHDTDLYWCSKK</sequence>
<evidence type="ECO:0000256" key="3">
    <source>
        <dbReference type="ARBA" id="ARBA00022679"/>
    </source>
</evidence>
<dbReference type="CDD" id="cd02440">
    <property type="entry name" value="AdoMet_MTases"/>
    <property type="match status" value="1"/>
</dbReference>
<keyword evidence="3" id="KW-0808">Transferase</keyword>
<reference evidence="5" key="1">
    <citation type="submission" date="2016-04" db="EMBL/GenBank/DDBJ databases">
        <authorList>
            <person name="Evans L.H."/>
            <person name="Alamgir A."/>
            <person name="Owens N."/>
            <person name="Weber N.D."/>
            <person name="Virtaneva K."/>
            <person name="Barbian K."/>
            <person name="Babar A."/>
            <person name="Rosenke K."/>
        </authorList>
    </citation>
    <scope>NUCLEOTIDE SEQUENCE [LARGE SCALE GENOMIC DNA]</scope>
    <source>
        <strain evidence="5">CBS 101.48</strain>
    </source>
</reference>
<evidence type="ECO:0000313" key="5">
    <source>
        <dbReference type="EMBL" id="SAM07951.1"/>
    </source>
</evidence>
<name>A0A163MRQ6_ABSGL</name>
<dbReference type="InParanoid" id="A0A163MRQ6"/>
<keyword evidence="6" id="KW-1185">Reference proteome</keyword>
<evidence type="ECO:0000259" key="4">
    <source>
        <dbReference type="Pfam" id="PF08241"/>
    </source>
</evidence>
<comment type="similarity">
    <text evidence="1">Belongs to the methyltransferase superfamily.</text>
</comment>